<gene>
    <name evidence="6" type="ORF">FW778_07640</name>
</gene>
<dbReference type="InterPro" id="IPR003825">
    <property type="entry name" value="Colicin-V_CvpA"/>
</dbReference>
<dbReference type="PANTHER" id="PTHR37306:SF1">
    <property type="entry name" value="COLICIN V PRODUCTION PROTEIN"/>
    <property type="match status" value="1"/>
</dbReference>
<organism evidence="6 7">
    <name type="scientific">Ginsengibacter hankyongi</name>
    <dbReference type="NCBI Taxonomy" id="2607284"/>
    <lineage>
        <taxon>Bacteria</taxon>
        <taxon>Pseudomonadati</taxon>
        <taxon>Bacteroidota</taxon>
        <taxon>Chitinophagia</taxon>
        <taxon>Chitinophagales</taxon>
        <taxon>Chitinophagaceae</taxon>
        <taxon>Ginsengibacter</taxon>
    </lineage>
</organism>
<dbReference type="PANTHER" id="PTHR37306">
    <property type="entry name" value="COLICIN V PRODUCTION PROTEIN"/>
    <property type="match status" value="1"/>
</dbReference>
<comment type="caution">
    <text evidence="6">The sequence shown here is derived from an EMBL/GenBank/DDBJ whole genome shotgun (WGS) entry which is preliminary data.</text>
</comment>
<feature type="transmembrane region" description="Helical" evidence="5">
    <location>
        <begin position="100"/>
        <end position="121"/>
    </location>
</feature>
<accession>A0A5J5ILK2</accession>
<evidence type="ECO:0000256" key="4">
    <source>
        <dbReference type="ARBA" id="ARBA00023136"/>
    </source>
</evidence>
<dbReference type="GO" id="GO:0009403">
    <property type="term" value="P:toxin biosynthetic process"/>
    <property type="evidence" value="ECO:0007669"/>
    <property type="project" value="InterPro"/>
</dbReference>
<proteinExistence type="predicted"/>
<feature type="transmembrane region" description="Helical" evidence="5">
    <location>
        <begin position="30"/>
        <end position="52"/>
    </location>
</feature>
<keyword evidence="4 5" id="KW-0472">Membrane</keyword>
<keyword evidence="2 5" id="KW-0812">Transmembrane</keyword>
<evidence type="ECO:0000256" key="5">
    <source>
        <dbReference type="SAM" id="Phobius"/>
    </source>
</evidence>
<dbReference type="AlphaFoldDB" id="A0A5J5ILK2"/>
<dbReference type="Pfam" id="PF02674">
    <property type="entry name" value="Colicin_V"/>
    <property type="match status" value="1"/>
</dbReference>
<dbReference type="EMBL" id="VYQF01000001">
    <property type="protein sequence ID" value="KAA9041879.1"/>
    <property type="molecule type" value="Genomic_DNA"/>
</dbReference>
<evidence type="ECO:0000256" key="2">
    <source>
        <dbReference type="ARBA" id="ARBA00022692"/>
    </source>
</evidence>
<dbReference type="RefSeq" id="WP_150414008.1">
    <property type="nucleotide sequence ID" value="NZ_VYQF01000001.1"/>
</dbReference>
<name>A0A5J5ILK2_9BACT</name>
<evidence type="ECO:0000313" key="7">
    <source>
        <dbReference type="Proteomes" id="UP000326903"/>
    </source>
</evidence>
<comment type="subcellular location">
    <subcellularLocation>
        <location evidence="1">Membrane</location>
        <topology evidence="1">Multi-pass membrane protein</topology>
    </subcellularLocation>
</comment>
<evidence type="ECO:0000256" key="1">
    <source>
        <dbReference type="ARBA" id="ARBA00004141"/>
    </source>
</evidence>
<evidence type="ECO:0000313" key="6">
    <source>
        <dbReference type="EMBL" id="KAA9041879.1"/>
    </source>
</evidence>
<protein>
    <submittedName>
        <fullName evidence="6">CvpA family protein</fullName>
    </submittedName>
</protein>
<reference evidence="6 7" key="1">
    <citation type="submission" date="2019-09" db="EMBL/GenBank/DDBJ databases">
        <title>Draft genome sequence of Ginsengibacter sp. BR5-29.</title>
        <authorList>
            <person name="Im W.-T."/>
        </authorList>
    </citation>
    <scope>NUCLEOTIDE SEQUENCE [LARGE SCALE GENOMIC DNA]</scope>
    <source>
        <strain evidence="6 7">BR5-29</strain>
    </source>
</reference>
<evidence type="ECO:0000256" key="3">
    <source>
        <dbReference type="ARBA" id="ARBA00022989"/>
    </source>
</evidence>
<dbReference type="GO" id="GO:0016020">
    <property type="term" value="C:membrane"/>
    <property type="evidence" value="ECO:0007669"/>
    <property type="project" value="UniProtKB-SubCell"/>
</dbReference>
<sequence length="178" mass="19774">MVIDVAFILVMIVAIFKGLSKGFIVGIFSLLAFIIGLAAALKLSAVVAEYLSKNVTSATKWLPFISFLLVFIVVILLVSLGARLIKKTIDLAMLGWLDRLGGMVLFIIIYTIIFSVILFFAEKILVLKPDVIESSFVYKYVSPWGPKVINNLGRIIPFFKDMFLQLESFFGSLVQKSA</sequence>
<keyword evidence="3 5" id="KW-1133">Transmembrane helix</keyword>
<keyword evidence="7" id="KW-1185">Reference proteome</keyword>
<feature type="transmembrane region" description="Helical" evidence="5">
    <location>
        <begin position="64"/>
        <end position="85"/>
    </location>
</feature>
<dbReference type="Proteomes" id="UP000326903">
    <property type="component" value="Unassembled WGS sequence"/>
</dbReference>